<dbReference type="PANTHER" id="PTHR33053">
    <property type="entry name" value="PROTEIN, PUTATIVE-RELATED"/>
    <property type="match status" value="1"/>
</dbReference>
<dbReference type="Proteomes" id="UP001160148">
    <property type="component" value="Unassembled WGS sequence"/>
</dbReference>
<dbReference type="AlphaFoldDB" id="A0AAV0XR59"/>
<keyword evidence="2" id="KW-1185">Reference proteome</keyword>
<comment type="caution">
    <text evidence="1">The sequence shown here is derived from an EMBL/GenBank/DDBJ whole genome shotgun (WGS) entry which is preliminary data.</text>
</comment>
<evidence type="ECO:0000313" key="1">
    <source>
        <dbReference type="EMBL" id="CAI6370651.1"/>
    </source>
</evidence>
<accession>A0AAV0XR59</accession>
<evidence type="ECO:0000313" key="2">
    <source>
        <dbReference type="Proteomes" id="UP001160148"/>
    </source>
</evidence>
<reference evidence="1 2" key="1">
    <citation type="submission" date="2023-01" db="EMBL/GenBank/DDBJ databases">
        <authorList>
            <person name="Whitehead M."/>
        </authorList>
    </citation>
    <scope>NUCLEOTIDE SEQUENCE [LARGE SCALE GENOMIC DNA]</scope>
</reference>
<name>A0AAV0XR59_9HEMI</name>
<gene>
    <name evidence="1" type="ORF">MEUPH1_LOCUS24754</name>
</gene>
<evidence type="ECO:0008006" key="3">
    <source>
        <dbReference type="Google" id="ProtNLM"/>
    </source>
</evidence>
<proteinExistence type="predicted"/>
<sequence length="354" mass="40373">MSFEKKTNLSSRTTRRRIQEEVKNNFIITSDTSSLLDIIPELNSNFNISQIGDPLPELSADYLNVNNVDPINYNNSNSNLQLDFNLSSSSIFESNGDCSSNESCTDYDELSNFKLLIRKWAVEFNIPLIALNSLLCILKSHKCFNSLPKDSRTLMHTIPAIDHSRLHIVEPGTYYHFGITNGILQNIQKSPSDSGLIDIIVGVDGLPLFKSSPKQFWPILAYLRPDSDKVFPIGIYCGQEKPGNSNIFLNKFIEEAKALVENGLNIDNTFYKVSFNTFVCDVPAKSFLLNIKGHSGFYSCTRCEQDGEYRLNRVCFPYITPPNRPPKRTHDNYVNFLMRNIMWVIFQCYILFLI</sequence>
<dbReference type="EMBL" id="CARXXK010000450">
    <property type="protein sequence ID" value="CAI6370651.1"/>
    <property type="molecule type" value="Genomic_DNA"/>
</dbReference>
<dbReference type="PANTHER" id="PTHR33053:SF9">
    <property type="entry name" value="AGAP000105-PA"/>
    <property type="match status" value="1"/>
</dbReference>
<protein>
    <recommendedName>
        <fullName evidence="3">Transposase</fullName>
    </recommendedName>
</protein>
<organism evidence="1 2">
    <name type="scientific">Macrosiphum euphorbiae</name>
    <name type="common">potato aphid</name>
    <dbReference type="NCBI Taxonomy" id="13131"/>
    <lineage>
        <taxon>Eukaryota</taxon>
        <taxon>Metazoa</taxon>
        <taxon>Ecdysozoa</taxon>
        <taxon>Arthropoda</taxon>
        <taxon>Hexapoda</taxon>
        <taxon>Insecta</taxon>
        <taxon>Pterygota</taxon>
        <taxon>Neoptera</taxon>
        <taxon>Paraneoptera</taxon>
        <taxon>Hemiptera</taxon>
        <taxon>Sternorrhyncha</taxon>
        <taxon>Aphidomorpha</taxon>
        <taxon>Aphidoidea</taxon>
        <taxon>Aphididae</taxon>
        <taxon>Macrosiphini</taxon>
        <taxon>Macrosiphum</taxon>
    </lineage>
</organism>